<dbReference type="GO" id="GO:0008233">
    <property type="term" value="F:peptidase activity"/>
    <property type="evidence" value="ECO:0007669"/>
    <property type="project" value="UniProtKB-KW"/>
</dbReference>
<comment type="caution">
    <text evidence="5">The sequence shown here is derived from an EMBL/GenBank/DDBJ whole genome shotgun (WGS) entry which is preliminary data.</text>
</comment>
<dbReference type="InterPro" id="IPR000671">
    <property type="entry name" value="Peptidase_A31"/>
</dbReference>
<keyword evidence="4" id="KW-0378">Hydrolase</keyword>
<evidence type="ECO:0000313" key="5">
    <source>
        <dbReference type="EMBL" id="SIN64943.1"/>
    </source>
</evidence>
<dbReference type="Gene3D" id="3.40.50.1450">
    <property type="entry name" value="HybD-like"/>
    <property type="match status" value="1"/>
</dbReference>
<accession>A0ABY1JCA0</accession>
<gene>
    <name evidence="5" type="ORF">SAMN05444368_0691</name>
</gene>
<dbReference type="EMBL" id="FSQZ01000001">
    <property type="protein sequence ID" value="SIN64943.1"/>
    <property type="molecule type" value="Genomic_DNA"/>
</dbReference>
<dbReference type="Proteomes" id="UP000185093">
    <property type="component" value="Unassembled WGS sequence"/>
</dbReference>
<name>A0ABY1JCA0_9BACT</name>
<dbReference type="PANTHER" id="PTHR30302">
    <property type="entry name" value="HYDROGENASE 1 MATURATION PROTEASE"/>
    <property type="match status" value="1"/>
</dbReference>
<evidence type="ECO:0000256" key="2">
    <source>
        <dbReference type="ARBA" id="ARBA00022670"/>
    </source>
</evidence>
<evidence type="ECO:0000256" key="3">
    <source>
        <dbReference type="ARBA" id="ARBA00022750"/>
    </source>
</evidence>
<dbReference type="Pfam" id="PF01750">
    <property type="entry name" value="HycI"/>
    <property type="match status" value="1"/>
</dbReference>
<evidence type="ECO:0000256" key="1">
    <source>
        <dbReference type="ARBA" id="ARBA00006814"/>
    </source>
</evidence>
<reference evidence="5 6" key="1">
    <citation type="submission" date="2016-11" db="EMBL/GenBank/DDBJ databases">
        <authorList>
            <person name="Varghese N."/>
            <person name="Submissions S."/>
        </authorList>
    </citation>
    <scope>NUCLEOTIDE SEQUENCE [LARGE SCALE GENOMIC DNA]</scope>
    <source>
        <strain evidence="5 6">DSM 20664</strain>
    </source>
</reference>
<organism evidence="5 6">
    <name type="scientific">Acetomicrobium flavidum</name>
    <dbReference type="NCBI Taxonomy" id="49896"/>
    <lineage>
        <taxon>Bacteria</taxon>
        <taxon>Thermotogati</taxon>
        <taxon>Synergistota</taxon>
        <taxon>Synergistia</taxon>
        <taxon>Synergistales</taxon>
        <taxon>Acetomicrobiaceae</taxon>
        <taxon>Acetomicrobium</taxon>
    </lineage>
</organism>
<protein>
    <submittedName>
        <fullName evidence="5">Hydrogenase 3 maturation protease</fullName>
    </submittedName>
</protein>
<comment type="similarity">
    <text evidence="1">Belongs to the peptidase A31 family.</text>
</comment>
<dbReference type="PANTHER" id="PTHR30302:SF1">
    <property type="entry name" value="HYDROGENASE 2 MATURATION PROTEASE"/>
    <property type="match status" value="1"/>
</dbReference>
<dbReference type="GO" id="GO:0006508">
    <property type="term" value="P:proteolysis"/>
    <property type="evidence" value="ECO:0007669"/>
    <property type="project" value="UniProtKB-KW"/>
</dbReference>
<sequence>MDADIHVWGIGNDIMGDDGVGIFVAKMLRRLSPSNIKVRICESVPENFISKSTMKDIRKLVIVDAAQMSLPPGSMRRISPIEPQSFISTHGLSFLRLLNHSAKECELIIIGIQPAMTGFSTKLSPSVRRAARELIKMILSGRLCEIPPLTS</sequence>
<keyword evidence="3" id="KW-0064">Aspartyl protease</keyword>
<dbReference type="NCBIfam" id="TIGR00072">
    <property type="entry name" value="hydrog_prot"/>
    <property type="match status" value="1"/>
</dbReference>
<dbReference type="InterPro" id="IPR023430">
    <property type="entry name" value="Pept_HybD-like_dom_sf"/>
</dbReference>
<evidence type="ECO:0000256" key="4">
    <source>
        <dbReference type="ARBA" id="ARBA00022801"/>
    </source>
</evidence>
<dbReference type="SUPFAM" id="SSF53163">
    <property type="entry name" value="HybD-like"/>
    <property type="match status" value="1"/>
</dbReference>
<evidence type="ECO:0000313" key="6">
    <source>
        <dbReference type="Proteomes" id="UP000185093"/>
    </source>
</evidence>
<proteinExistence type="inferred from homology"/>
<keyword evidence="6" id="KW-1185">Reference proteome</keyword>
<dbReference type="RefSeq" id="WP_074199276.1">
    <property type="nucleotide sequence ID" value="NZ_DAONLC010000001.1"/>
</dbReference>
<keyword evidence="2 5" id="KW-0645">Protease</keyword>